<gene>
    <name evidence="1" type="ORF">EIN_118090</name>
</gene>
<name>L7FPW5_ENTIV</name>
<dbReference type="AlphaFoldDB" id="L7FPW5"/>
<dbReference type="VEuPathDB" id="AmoebaDB:EIN_118090"/>
<proteinExistence type="predicted"/>
<reference evidence="1 2" key="1">
    <citation type="submission" date="2012-10" db="EMBL/GenBank/DDBJ databases">
        <authorList>
            <person name="Zafar N."/>
            <person name="Inman J."/>
            <person name="Hall N."/>
            <person name="Lorenzi H."/>
            <person name="Caler E."/>
        </authorList>
    </citation>
    <scope>NUCLEOTIDE SEQUENCE [LARGE SCALE GENOMIC DNA]</scope>
    <source>
        <strain evidence="1 2">IP1</strain>
    </source>
</reference>
<dbReference type="GeneID" id="14891234"/>
<dbReference type="EMBL" id="KB206391">
    <property type="protein sequence ID" value="ELP92235.1"/>
    <property type="molecule type" value="Genomic_DNA"/>
</dbReference>
<dbReference type="KEGG" id="eiv:EIN_118090"/>
<sequence>MEVKKGVNRHKTVEREHEFKNDFCYEQAILVLLVNKEYGVSLEKAGKQSVLTTTMPRIAGIVVNDELIDLKRLSEKQCSLLFNGKEKDGIKEKTLSRRYSKNKSIFIQNFFIDTLLEKGFFFNSKLSKKSDKTLQLERIKEVYFGKIRIFQKNEIIKVGKQVNDYLSNLVETKGRVTLQKNDTTLSQFIPQRFSFFHV</sequence>
<dbReference type="RefSeq" id="XP_004259006.1">
    <property type="nucleotide sequence ID" value="XM_004258958.1"/>
</dbReference>
<dbReference type="OMA" id="TTMPRIA"/>
<dbReference type="Proteomes" id="UP000014680">
    <property type="component" value="Unassembled WGS sequence"/>
</dbReference>
<dbReference type="OrthoDB" id="31305at2759"/>
<evidence type="ECO:0000313" key="1">
    <source>
        <dbReference type="EMBL" id="ELP92235.1"/>
    </source>
</evidence>
<keyword evidence="2" id="KW-1185">Reference proteome</keyword>
<evidence type="ECO:0000313" key="2">
    <source>
        <dbReference type="Proteomes" id="UP000014680"/>
    </source>
</evidence>
<accession>L7FPW5</accession>
<protein>
    <submittedName>
        <fullName evidence="1">Uncharacterized protein</fullName>
    </submittedName>
</protein>
<organism evidence="1 2">
    <name type="scientific">Entamoeba invadens IP1</name>
    <dbReference type="NCBI Taxonomy" id="370355"/>
    <lineage>
        <taxon>Eukaryota</taxon>
        <taxon>Amoebozoa</taxon>
        <taxon>Evosea</taxon>
        <taxon>Archamoebae</taxon>
        <taxon>Mastigamoebida</taxon>
        <taxon>Entamoebidae</taxon>
        <taxon>Entamoeba</taxon>
    </lineage>
</organism>